<sequence length="221" mass="25262">MDLFNKLFRRESAEEQAKHWRRQLSSEMRRLEMQIKKIQREELKVKQAAKQAASKNDVVSVRMLAKEMLNSRKVVRRLYTARTQLNSVSMQLQQQLATIKLAGRMQMSAAVMTHMNELLRVSEVQESMRAMSREMTKAGLIEEMMNETIDNTLDGDISDAELDDEVNKIVLEITQGIMSSAHVGVSKLPEANMVKEEKTENVDDDLEDLQERLNALHGSAA</sequence>
<feature type="coiled-coil region" evidence="1">
    <location>
        <begin position="10"/>
        <end position="51"/>
    </location>
</feature>
<evidence type="ECO:0000256" key="1">
    <source>
        <dbReference type="SAM" id="Coils"/>
    </source>
</evidence>
<protein>
    <submittedName>
        <fullName evidence="2">Putative SNF7-like protein</fullName>
    </submittedName>
</protein>
<dbReference type="Gene3D" id="6.10.140.1230">
    <property type="match status" value="1"/>
</dbReference>
<keyword evidence="1" id="KW-0175">Coiled coil</keyword>
<gene>
    <name evidence="2" type="ORF">TVY486_1110790</name>
</gene>
<accession>G0UCN5</accession>
<dbReference type="GO" id="GO:0007034">
    <property type="term" value="P:vacuolar transport"/>
    <property type="evidence" value="ECO:0007669"/>
    <property type="project" value="InterPro"/>
</dbReference>
<name>G0UCN5_TRYVY</name>
<organism evidence="2">
    <name type="scientific">Trypanosoma vivax (strain Y486)</name>
    <dbReference type="NCBI Taxonomy" id="1055687"/>
    <lineage>
        <taxon>Eukaryota</taxon>
        <taxon>Discoba</taxon>
        <taxon>Euglenozoa</taxon>
        <taxon>Kinetoplastea</taxon>
        <taxon>Metakinetoplastina</taxon>
        <taxon>Trypanosomatida</taxon>
        <taxon>Trypanosomatidae</taxon>
        <taxon>Trypanosoma</taxon>
        <taxon>Duttonella</taxon>
    </lineage>
</organism>
<dbReference type="InterPro" id="IPR005024">
    <property type="entry name" value="Snf7_fam"/>
</dbReference>
<dbReference type="VEuPathDB" id="TriTrypDB:TvY486_1110790"/>
<evidence type="ECO:0000313" key="2">
    <source>
        <dbReference type="EMBL" id="CCC53595.1"/>
    </source>
</evidence>
<dbReference type="PANTHER" id="PTHR10476">
    <property type="entry name" value="CHARGED MULTIVESICULAR BODY PROTEIN"/>
    <property type="match status" value="1"/>
</dbReference>
<dbReference type="Pfam" id="PF03357">
    <property type="entry name" value="Snf7"/>
    <property type="match status" value="1"/>
</dbReference>
<dbReference type="EMBL" id="HE573027">
    <property type="protein sequence ID" value="CCC53595.1"/>
    <property type="molecule type" value="Genomic_DNA"/>
</dbReference>
<reference evidence="2" key="1">
    <citation type="journal article" date="2012" name="Proc. Natl. Acad. Sci. U.S.A.">
        <title>Antigenic diversity is generated by distinct evolutionary mechanisms in African trypanosome species.</title>
        <authorList>
            <person name="Jackson A.P."/>
            <person name="Berry A."/>
            <person name="Aslett M."/>
            <person name="Allison H.C."/>
            <person name="Burton P."/>
            <person name="Vavrova-Anderson J."/>
            <person name="Brown R."/>
            <person name="Browne H."/>
            <person name="Corton N."/>
            <person name="Hauser H."/>
            <person name="Gamble J."/>
            <person name="Gilderthorp R."/>
            <person name="Marcello L."/>
            <person name="McQuillan J."/>
            <person name="Otto T.D."/>
            <person name="Quail M.A."/>
            <person name="Sanders M.J."/>
            <person name="van Tonder A."/>
            <person name="Ginger M.L."/>
            <person name="Field M.C."/>
            <person name="Barry J.D."/>
            <person name="Hertz-Fowler C."/>
            <person name="Berriman M."/>
        </authorList>
    </citation>
    <scope>NUCLEOTIDE SEQUENCE</scope>
    <source>
        <strain evidence="2">Y486</strain>
    </source>
</reference>
<proteinExistence type="predicted"/>
<dbReference type="AlphaFoldDB" id="G0UCN5"/>